<gene>
    <name evidence="2" type="ORF">JY651_40320</name>
</gene>
<proteinExistence type="predicted"/>
<sequence length="352" mass="37679">MDLDGKGQAFGLDWKRLGTAWTDGKMDAGSVGGPDSPRKPTGPYGAYGPNAGATSFGNETVRLGTSSQYGGAINSLVYDDKEYINSIDHGRQMQVAYSLASSGEMLMPTEAGNNRDHDGPTSTTVVKGVEAKDGSVTTTVNPAYWREPGKAAGGYNDPAARVTKNTTEVSEDTLSKTVATGVGGLFKCHPVRQPHPPDRAAPEHLRGDAHHIPARGVQSAHLRFDPATEEMRAYPRVHSELDPNGPNTQGLQGRGRQRVAHRLHTGRQARHGHLVSGRGVHGLAYRIHQFDFGNVGGDTRYNASKMGVTFGIGNDVPQDIDTRTYGIAGSEDEVKARLAELYQQNPTGVRGV</sequence>
<evidence type="ECO:0000313" key="2">
    <source>
        <dbReference type="EMBL" id="QSQ21370.1"/>
    </source>
</evidence>
<dbReference type="EMBL" id="CP071090">
    <property type="protein sequence ID" value="QSQ21370.1"/>
    <property type="molecule type" value="Genomic_DNA"/>
</dbReference>
<name>A0ABX7NV54_9BACT</name>
<feature type="region of interest" description="Disordered" evidence="1">
    <location>
        <begin position="25"/>
        <end position="44"/>
    </location>
</feature>
<evidence type="ECO:0000256" key="1">
    <source>
        <dbReference type="SAM" id="MobiDB-lite"/>
    </source>
</evidence>
<organism evidence="2 3">
    <name type="scientific">Pyxidicoccus parkwayensis</name>
    <dbReference type="NCBI Taxonomy" id="2813578"/>
    <lineage>
        <taxon>Bacteria</taxon>
        <taxon>Pseudomonadati</taxon>
        <taxon>Myxococcota</taxon>
        <taxon>Myxococcia</taxon>
        <taxon>Myxococcales</taxon>
        <taxon>Cystobacterineae</taxon>
        <taxon>Myxococcaceae</taxon>
        <taxon>Pyxidicoccus</taxon>
    </lineage>
</organism>
<evidence type="ECO:0000313" key="3">
    <source>
        <dbReference type="Proteomes" id="UP000662747"/>
    </source>
</evidence>
<accession>A0ABX7NV54</accession>
<reference evidence="2 3" key="1">
    <citation type="submission" date="2021-02" db="EMBL/GenBank/DDBJ databases">
        <title>De Novo genome assembly of isolated myxobacteria.</title>
        <authorList>
            <person name="Stevens D.C."/>
        </authorList>
    </citation>
    <scope>NUCLEOTIDE SEQUENCE [LARGE SCALE GENOMIC DNA]</scope>
    <source>
        <strain evidence="3">SCPEA02</strain>
    </source>
</reference>
<dbReference type="RefSeq" id="WP_206722948.1">
    <property type="nucleotide sequence ID" value="NZ_CP071090.1"/>
</dbReference>
<keyword evidence="3" id="KW-1185">Reference proteome</keyword>
<dbReference type="Proteomes" id="UP000662747">
    <property type="component" value="Chromosome"/>
</dbReference>
<protein>
    <submittedName>
        <fullName evidence="2">Uncharacterized protein</fullName>
    </submittedName>
</protein>